<dbReference type="RefSeq" id="WP_221596622.1">
    <property type="nucleotide sequence ID" value="NZ_JAIGNQ010000001.1"/>
</dbReference>
<sequence>MNPRVRNLVWAAAVLCIALLNIFDILPDWSTFLAIFTLPLLAVLNRRKGNTDCGVCALKQ</sequence>
<feature type="transmembrane region" description="Helical" evidence="1">
    <location>
        <begin position="7"/>
        <end position="23"/>
    </location>
</feature>
<dbReference type="EMBL" id="JAIGNQ010000001">
    <property type="protein sequence ID" value="MBX7487222.1"/>
    <property type="molecule type" value="Genomic_DNA"/>
</dbReference>
<keyword evidence="1" id="KW-0472">Membrane</keyword>
<keyword evidence="1" id="KW-0812">Transmembrane</keyword>
<accession>A0ABS7JB46</accession>
<protein>
    <submittedName>
        <fullName evidence="2">Uncharacterized protein</fullName>
    </submittedName>
</protein>
<evidence type="ECO:0000313" key="3">
    <source>
        <dbReference type="Proteomes" id="UP000776651"/>
    </source>
</evidence>
<gene>
    <name evidence="2" type="ORF">K3177_01715</name>
</gene>
<organism evidence="2 3">
    <name type="scientific">Qipengyuania pacifica</name>
    <dbReference type="NCBI Taxonomy" id="2860199"/>
    <lineage>
        <taxon>Bacteria</taxon>
        <taxon>Pseudomonadati</taxon>
        <taxon>Pseudomonadota</taxon>
        <taxon>Alphaproteobacteria</taxon>
        <taxon>Sphingomonadales</taxon>
        <taxon>Erythrobacteraceae</taxon>
        <taxon>Qipengyuania</taxon>
    </lineage>
</organism>
<reference evidence="2 3" key="1">
    <citation type="submission" date="2021-08" db="EMBL/GenBank/DDBJ databases">
        <title>Comparative Genomics Analysis of the Genus Qipengyuania Reveals Extensive Genetic Diversity and Metabolic Versatility, Including the Description of Fifteen Novel Species.</title>
        <authorList>
            <person name="Liu Y."/>
        </authorList>
    </citation>
    <scope>NUCLEOTIDE SEQUENCE [LARGE SCALE GENOMIC DNA]</scope>
    <source>
        <strain evidence="2 3">GH25</strain>
    </source>
</reference>
<keyword evidence="3" id="KW-1185">Reference proteome</keyword>
<proteinExistence type="predicted"/>
<evidence type="ECO:0000313" key="2">
    <source>
        <dbReference type="EMBL" id="MBX7487222.1"/>
    </source>
</evidence>
<name>A0ABS7JB46_9SPHN</name>
<comment type="caution">
    <text evidence="2">The sequence shown here is derived from an EMBL/GenBank/DDBJ whole genome shotgun (WGS) entry which is preliminary data.</text>
</comment>
<keyword evidence="1" id="KW-1133">Transmembrane helix</keyword>
<dbReference type="Proteomes" id="UP000776651">
    <property type="component" value="Unassembled WGS sequence"/>
</dbReference>
<evidence type="ECO:0000256" key="1">
    <source>
        <dbReference type="SAM" id="Phobius"/>
    </source>
</evidence>